<reference evidence="3" key="2">
    <citation type="submission" date="2024-04" db="EMBL/GenBank/DDBJ databases">
        <authorList>
            <person name="Chen Y."/>
            <person name="Shah S."/>
            <person name="Dougan E. K."/>
            <person name="Thang M."/>
            <person name="Chan C."/>
        </authorList>
    </citation>
    <scope>NUCLEOTIDE SEQUENCE [LARGE SCALE GENOMIC DNA]</scope>
</reference>
<accession>A0A9P1M5D2</accession>
<dbReference type="EMBL" id="CAMXCT030006780">
    <property type="protein sequence ID" value="CAL4807256.1"/>
    <property type="molecule type" value="Genomic_DNA"/>
</dbReference>
<sequence>MERLLMKKIDNVQVCVLGQLLWCFHAASRWSDSLRIQSLKLEKAEGASLVTGEALGSKTSVTKEAQTRLLPYAAIGTGVSGEPWAEKSINSRAEELGREPDPFLPAFSCKTGRWSTTPMSSSEATGYLQDFINECLPLPDLKIDLNKIGTHSLKTGLLTMAARSTSIKFSMSERRTLGHHIKPSDRSVLTYSREAFTSLYAKVLACFQQIQAGSFRPDSTALERIMDAATEMVSGLPAHPEVPQPPCEVPEEADPWEISSESSEEDQALVGVLSNQEEVQGRKPFPSEQEVDCIGIVHRKSGIVHALQPLGDYTLCGRPVTRNYVELQKADTEDMECCILCGRQLGVEKLESLAECISRVIRHLGLSNLTEHLGDLWVNTRRALCFRALRELDHCILQIELEEAYETVQELLKQLGIEDALKGELQDRGFETFGSLAFAVSTTPQQITDAVLEAWLLKVTTRDLSPYQVSCVRRLVVESHALALNDLQRKVDQPSDPQLAARKLPVAERQSRQTEQEQRLQGLIFSPEIIPSHALVDTCVNMVEQGVLSWIKPEDCTSRAQEIQSLKRDPKVSLDAAGNLKISSKTMHSTCTISSELDLRNAFQRRSLAMDQAKLCSFTEIERWVQHLFLSHERAQPSGFASVTLQQIIECDKQMFIRASNALIGSLQAEPGVAVTPLDKELAALRTSPELMPYLMPMPMKSLPKAGVQHSNGSWSFDTAAEAAYPERSSETRQYHLEMRKPQTDSPGFAEHLESTAQEEVDLAFLEGPFHSAEEVTNLLGHSKWRIMRRFVIEQGAKLRPIDDGLEAQLNSAYTSTIRLDLQDADYVVAMALKLGKHKELNWVGKTLDLSKAYKQLPIRPDHRDLAVVFFRDSRGKPRYYVPNALMFGSTAAVYAFNRVSRSIWFLVNVVLKVPSAVYFDDYPMFSPEGSSQDTDALVSDFLDLLGWRHDRTGPKGKPFSPSFDVLSMTLDLSNLESTGHLTLKNKEGRVER</sequence>
<evidence type="ECO:0000313" key="2">
    <source>
        <dbReference type="EMBL" id="CAI4019944.1"/>
    </source>
</evidence>
<feature type="region of interest" description="Disordered" evidence="1">
    <location>
        <begin position="238"/>
        <end position="261"/>
    </location>
</feature>
<keyword evidence="4" id="KW-1185">Reference proteome</keyword>
<name>A0A9P1M5D2_9DINO</name>
<evidence type="ECO:0000256" key="1">
    <source>
        <dbReference type="SAM" id="MobiDB-lite"/>
    </source>
</evidence>
<gene>
    <name evidence="2" type="ORF">C1SCF055_LOCUS44400</name>
</gene>
<dbReference type="Proteomes" id="UP001152797">
    <property type="component" value="Unassembled WGS sequence"/>
</dbReference>
<dbReference type="OrthoDB" id="444683at2759"/>
<dbReference type="AlphaFoldDB" id="A0A9P1M5D2"/>
<dbReference type="EMBL" id="CAMXCT010006780">
    <property type="protein sequence ID" value="CAI4019944.1"/>
    <property type="molecule type" value="Genomic_DNA"/>
</dbReference>
<protein>
    <submittedName>
        <fullName evidence="2">Uncharacterized protein</fullName>
    </submittedName>
</protein>
<evidence type="ECO:0000313" key="3">
    <source>
        <dbReference type="EMBL" id="CAL1173319.1"/>
    </source>
</evidence>
<organism evidence="2">
    <name type="scientific">Cladocopium goreaui</name>
    <dbReference type="NCBI Taxonomy" id="2562237"/>
    <lineage>
        <taxon>Eukaryota</taxon>
        <taxon>Sar</taxon>
        <taxon>Alveolata</taxon>
        <taxon>Dinophyceae</taxon>
        <taxon>Suessiales</taxon>
        <taxon>Symbiodiniaceae</taxon>
        <taxon>Cladocopium</taxon>
    </lineage>
</organism>
<reference evidence="2" key="1">
    <citation type="submission" date="2022-10" db="EMBL/GenBank/DDBJ databases">
        <authorList>
            <person name="Chen Y."/>
            <person name="Dougan E. K."/>
            <person name="Chan C."/>
            <person name="Rhodes N."/>
            <person name="Thang M."/>
        </authorList>
    </citation>
    <scope>NUCLEOTIDE SEQUENCE</scope>
</reference>
<dbReference type="EMBL" id="CAMXCT020006780">
    <property type="protein sequence ID" value="CAL1173319.1"/>
    <property type="molecule type" value="Genomic_DNA"/>
</dbReference>
<comment type="caution">
    <text evidence="2">The sequence shown here is derived from an EMBL/GenBank/DDBJ whole genome shotgun (WGS) entry which is preliminary data.</text>
</comment>
<proteinExistence type="predicted"/>
<evidence type="ECO:0000313" key="4">
    <source>
        <dbReference type="Proteomes" id="UP001152797"/>
    </source>
</evidence>